<comment type="caution">
    <text evidence="6">The sequence shown here is derived from an EMBL/GenBank/DDBJ whole genome shotgun (WGS) entry which is preliminary data.</text>
</comment>
<dbReference type="OMA" id="DYENCSY"/>
<evidence type="ECO:0000256" key="3">
    <source>
        <dbReference type="ARBA" id="ARBA00037883"/>
    </source>
</evidence>
<proteinExistence type="inferred from homology"/>
<dbReference type="EC" id="2.7.1.82" evidence="5"/>
<dbReference type="AlphaFoldDB" id="A0A9Q0M7K8"/>
<evidence type="ECO:0000313" key="6">
    <source>
        <dbReference type="EMBL" id="KAJ6220429.1"/>
    </source>
</evidence>
<gene>
    <name evidence="6" type="ORF">RDWZM_006241</name>
</gene>
<dbReference type="GO" id="GO:0006646">
    <property type="term" value="P:phosphatidylethanolamine biosynthetic process"/>
    <property type="evidence" value="ECO:0007669"/>
    <property type="project" value="TreeGrafter"/>
</dbReference>
<protein>
    <recommendedName>
        <fullName evidence="5">ethanolamine kinase</fullName>
        <ecNumber evidence="5">2.7.1.82</ecNumber>
    </recommendedName>
</protein>
<evidence type="ECO:0000256" key="2">
    <source>
        <dbReference type="ARBA" id="ARBA00023264"/>
    </source>
</evidence>
<dbReference type="GO" id="GO:0004305">
    <property type="term" value="F:ethanolamine kinase activity"/>
    <property type="evidence" value="ECO:0007669"/>
    <property type="project" value="UniProtKB-EC"/>
</dbReference>
<keyword evidence="7" id="KW-1185">Reference proteome</keyword>
<dbReference type="Pfam" id="PF01633">
    <property type="entry name" value="Choline_kinase"/>
    <property type="match status" value="1"/>
</dbReference>
<name>A0A9Q0M7K8_BLOTA</name>
<evidence type="ECO:0000256" key="4">
    <source>
        <dbReference type="ARBA" id="ARBA00038211"/>
    </source>
</evidence>
<dbReference type="SUPFAM" id="SSF56112">
    <property type="entry name" value="Protein kinase-like (PK-like)"/>
    <property type="match status" value="1"/>
</dbReference>
<comment type="pathway">
    <text evidence="3">Phospholipid metabolism; phosphatidylethanolamine biosynthesis; phosphatidylethanolamine from ethanolamine: step 1/3.</text>
</comment>
<comment type="similarity">
    <text evidence="4">Belongs to the choline/ethanolamine kinase family.</text>
</comment>
<dbReference type="Proteomes" id="UP001142055">
    <property type="component" value="Chromosome 2"/>
</dbReference>
<keyword evidence="1" id="KW-0443">Lipid metabolism</keyword>
<organism evidence="6 7">
    <name type="scientific">Blomia tropicalis</name>
    <name type="common">Mite</name>
    <dbReference type="NCBI Taxonomy" id="40697"/>
    <lineage>
        <taxon>Eukaryota</taxon>
        <taxon>Metazoa</taxon>
        <taxon>Ecdysozoa</taxon>
        <taxon>Arthropoda</taxon>
        <taxon>Chelicerata</taxon>
        <taxon>Arachnida</taxon>
        <taxon>Acari</taxon>
        <taxon>Acariformes</taxon>
        <taxon>Sarcoptiformes</taxon>
        <taxon>Astigmata</taxon>
        <taxon>Glycyphagoidea</taxon>
        <taxon>Echimyopodidae</taxon>
        <taxon>Blomia</taxon>
    </lineage>
</organism>
<sequence>MSAKIENENATHFSHVDPDEFIRGETPVNIEEKCLKLCQSYIGSRWNDAQLSDICVKRLSGGITNQLYRVQLLFNDIVDNNHKDDSMENQFDVVVKLYQSKKLRSFHPEDSERLNDNIILTILSHLKLSPHVYGIFDEGNIQAYIKHQRFDVEHQQNSKLVSEIAVLLAKLHSLKLPIRKCFDWKLKQGGEMLEQVFQRDKTKQYFVENKLKNLIKYNIQEEFKLMERIIENLNFPLVLCHNDFLGSNIMITNSKIFLIDLEFCTYGSRGNDIGLFHTQWGVSPNDFDNFGMPDDLVMEQFIAQYREAFDKIDPGYLNRKENCPKSILRETKICLLYNFLFWTVFFLFENETIIKGLPFDRKRNYVS</sequence>
<evidence type="ECO:0000256" key="1">
    <source>
        <dbReference type="ARBA" id="ARBA00023209"/>
    </source>
</evidence>
<dbReference type="PANTHER" id="PTHR22603">
    <property type="entry name" value="CHOLINE/ETHANOALAMINE KINASE"/>
    <property type="match status" value="1"/>
</dbReference>
<dbReference type="Gene3D" id="3.90.1200.10">
    <property type="match status" value="1"/>
</dbReference>
<dbReference type="EMBL" id="JAPWDV010000002">
    <property type="protein sequence ID" value="KAJ6220429.1"/>
    <property type="molecule type" value="Genomic_DNA"/>
</dbReference>
<keyword evidence="2" id="KW-1208">Phospholipid metabolism</keyword>
<evidence type="ECO:0000313" key="7">
    <source>
        <dbReference type="Proteomes" id="UP001142055"/>
    </source>
</evidence>
<keyword evidence="1" id="KW-0444">Lipid biosynthesis</keyword>
<accession>A0A9Q0M7K8</accession>
<evidence type="ECO:0000256" key="5">
    <source>
        <dbReference type="ARBA" id="ARBA00038874"/>
    </source>
</evidence>
<reference evidence="6" key="1">
    <citation type="submission" date="2022-12" db="EMBL/GenBank/DDBJ databases">
        <title>Genome assemblies of Blomia tropicalis.</title>
        <authorList>
            <person name="Cui Y."/>
        </authorList>
    </citation>
    <scope>NUCLEOTIDE SEQUENCE</scope>
    <source>
        <tissue evidence="6">Adult mites</tissue>
    </source>
</reference>
<dbReference type="PANTHER" id="PTHR22603:SF66">
    <property type="entry name" value="ETHANOLAMINE KINASE"/>
    <property type="match status" value="1"/>
</dbReference>
<dbReference type="GO" id="GO:0005737">
    <property type="term" value="C:cytoplasm"/>
    <property type="evidence" value="ECO:0007669"/>
    <property type="project" value="TreeGrafter"/>
</dbReference>
<dbReference type="InterPro" id="IPR011009">
    <property type="entry name" value="Kinase-like_dom_sf"/>
</dbReference>
<keyword evidence="1" id="KW-0594">Phospholipid biosynthesis</keyword>
<dbReference type="Gene3D" id="3.30.200.20">
    <property type="entry name" value="Phosphorylase Kinase, domain 1"/>
    <property type="match status" value="1"/>
</dbReference>